<accession>A6G8Z9</accession>
<gene>
    <name evidence="2" type="ORF">PPSIR1_14070</name>
</gene>
<evidence type="ECO:0000256" key="1">
    <source>
        <dbReference type="SAM" id="MobiDB-lite"/>
    </source>
</evidence>
<feature type="compositionally biased region" description="Polar residues" evidence="1">
    <location>
        <begin position="1"/>
        <end position="13"/>
    </location>
</feature>
<proteinExistence type="predicted"/>
<keyword evidence="3" id="KW-1185">Reference proteome</keyword>
<dbReference type="SUPFAM" id="SSF51412">
    <property type="entry name" value="Inosine monophosphate dehydrogenase (IMPDH)"/>
    <property type="match status" value="1"/>
</dbReference>
<evidence type="ECO:0000313" key="2">
    <source>
        <dbReference type="EMBL" id="EDM77685.1"/>
    </source>
</evidence>
<dbReference type="InterPro" id="IPR013785">
    <property type="entry name" value="Aldolase_TIM"/>
</dbReference>
<dbReference type="EMBL" id="ABCS01000042">
    <property type="protein sequence ID" value="EDM77685.1"/>
    <property type="molecule type" value="Genomic_DNA"/>
</dbReference>
<dbReference type="STRING" id="391625.PPSIR1_14070"/>
<feature type="compositionally biased region" description="Basic and acidic residues" evidence="1">
    <location>
        <begin position="279"/>
        <end position="289"/>
    </location>
</feature>
<feature type="region of interest" description="Disordered" evidence="1">
    <location>
        <begin position="270"/>
        <end position="289"/>
    </location>
</feature>
<dbReference type="Proteomes" id="UP000005801">
    <property type="component" value="Unassembled WGS sequence"/>
</dbReference>
<dbReference type="AlphaFoldDB" id="A6G8Z9"/>
<dbReference type="Gene3D" id="3.20.20.70">
    <property type="entry name" value="Aldolase class I"/>
    <property type="match status" value="1"/>
</dbReference>
<protein>
    <submittedName>
        <fullName evidence="2">Uncharacterized protein</fullName>
    </submittedName>
</protein>
<organism evidence="2 3">
    <name type="scientific">Plesiocystis pacifica SIR-1</name>
    <dbReference type="NCBI Taxonomy" id="391625"/>
    <lineage>
        <taxon>Bacteria</taxon>
        <taxon>Pseudomonadati</taxon>
        <taxon>Myxococcota</taxon>
        <taxon>Polyangia</taxon>
        <taxon>Nannocystales</taxon>
        <taxon>Nannocystaceae</taxon>
        <taxon>Plesiocystis</taxon>
    </lineage>
</organism>
<feature type="region of interest" description="Disordered" evidence="1">
    <location>
        <begin position="1"/>
        <end position="20"/>
    </location>
</feature>
<evidence type="ECO:0000313" key="3">
    <source>
        <dbReference type="Proteomes" id="UP000005801"/>
    </source>
</evidence>
<comment type="caution">
    <text evidence="2">The sequence shown here is derived from an EMBL/GenBank/DDBJ whole genome shotgun (WGS) entry which is preliminary data.</text>
</comment>
<sequence length="289" mass="30858">MNAGTNELKTISNRPAEPTNGLIRKLCEPLDASALEAARSYRRPRREAVEASSPDWRDLQLLPAQMHTKPLMEDAEVETKVELSAVTTIGPVIARDPSLSSDAPVQRVAVTRGSGAHRLVAAGEGEGVLIRGAHPRAALDELDEDARFVVLDPGESAFGALAEYRAWRASATAPRPALLVTDDLQPANYAKALALGARAIVLGLELVAALEARGDDRLGNFIYNAEVLMKVMARACGHDDLAKFGPRELTSWRLAAARAAGVDHAAVPRQVEGAQAEHQSNEKGSRSNG</sequence>
<name>A6G8Z9_9BACT</name>
<reference evidence="2 3" key="1">
    <citation type="submission" date="2007-06" db="EMBL/GenBank/DDBJ databases">
        <authorList>
            <person name="Shimkets L."/>
            <person name="Ferriera S."/>
            <person name="Johnson J."/>
            <person name="Kravitz S."/>
            <person name="Beeson K."/>
            <person name="Sutton G."/>
            <person name="Rogers Y.-H."/>
            <person name="Friedman R."/>
            <person name="Frazier M."/>
            <person name="Venter J.C."/>
        </authorList>
    </citation>
    <scope>NUCLEOTIDE SEQUENCE [LARGE SCALE GENOMIC DNA]</scope>
    <source>
        <strain evidence="2 3">SIR-1</strain>
    </source>
</reference>